<dbReference type="RefSeq" id="WP_192505190.1">
    <property type="nucleotide sequence ID" value="NZ_CP043898.1"/>
</dbReference>
<protein>
    <submittedName>
        <fullName evidence="1">Uncharacterized protein</fullName>
    </submittedName>
</protein>
<evidence type="ECO:0000313" key="2">
    <source>
        <dbReference type="Proteomes" id="UP000663255"/>
    </source>
</evidence>
<dbReference type="NCBIfam" id="NF047513">
    <property type="entry name" value="LIC_13246_fam"/>
    <property type="match status" value="1"/>
</dbReference>
<dbReference type="AlphaFoldDB" id="A0AAP9WRG1"/>
<accession>A0AAP9WRG1</accession>
<evidence type="ECO:0000313" key="1">
    <source>
        <dbReference type="EMBL" id="QOI53262.1"/>
    </source>
</evidence>
<organism evidence="1 2">
    <name type="scientific">Leptospira interrogans serovar Bataviae</name>
    <dbReference type="NCBI Taxonomy" id="312175"/>
    <lineage>
        <taxon>Bacteria</taxon>
        <taxon>Pseudomonadati</taxon>
        <taxon>Spirochaetota</taxon>
        <taxon>Spirochaetia</taxon>
        <taxon>Leptospirales</taxon>
        <taxon>Leptospiraceae</taxon>
        <taxon>Leptospira</taxon>
    </lineage>
</organism>
<name>A0AAP9WRG1_LEPIR</name>
<keyword evidence="1" id="KW-0614">Plasmid</keyword>
<gene>
    <name evidence="1" type="ORF">Lepto1489_23250</name>
</gene>
<reference evidence="1" key="1">
    <citation type="submission" date="2019-09" db="EMBL/GenBank/DDBJ databases">
        <title>Comparative Genomics of Leptospira interrogans Reveals Genome Plasticity - A Common Adaptive Strategy for Survival in Various Hosts.</title>
        <authorList>
            <person name="Ramli S.R."/>
            <person name="Bunk B."/>
            <person name="Goris M."/>
            <person name="Bhuju S."/>
            <person name="Jarek M."/>
            <person name="Sproer C."/>
            <person name="Mustakim S."/>
            <person name="Strommenger B."/>
            <person name="Pessler F."/>
        </authorList>
    </citation>
    <scope>NUCLEOTIDE SEQUENCE</scope>
    <source>
        <strain evidence="1">1489</strain>
        <plasmid evidence="1">p2</plasmid>
    </source>
</reference>
<sequence>MFDSAWKEVDSAGMIKFYQILKVLNCFYDLGVKNKRRELKNQLLKSSNVKVYLRKLNKYSYLVFAEIINSDSIIQDNWIHIDEVSEARDRFKSIGNLNHPVFNIPCLTEVYEEHSRVVEYIPEKFRNLINKE</sequence>
<dbReference type="EMBL" id="CP043898">
    <property type="protein sequence ID" value="QOI53262.1"/>
    <property type="molecule type" value="Genomic_DNA"/>
</dbReference>
<proteinExistence type="predicted"/>
<dbReference type="Proteomes" id="UP000663255">
    <property type="component" value="Plasmid p2"/>
</dbReference>
<geneLocation type="plasmid" evidence="1 2">
    <name>p2</name>
</geneLocation>